<dbReference type="KEGG" id="csv:101212714"/>
<accession>A0A0A0L090</accession>
<proteinExistence type="predicted"/>
<feature type="region of interest" description="Disordered" evidence="1">
    <location>
        <begin position="61"/>
        <end position="81"/>
    </location>
</feature>
<reference evidence="2 3" key="1">
    <citation type="journal article" date="2009" name="Nat. Genet.">
        <title>The genome of the cucumber, Cucumis sativus L.</title>
        <authorList>
            <person name="Huang S."/>
            <person name="Li R."/>
            <person name="Zhang Z."/>
            <person name="Li L."/>
            <person name="Gu X."/>
            <person name="Fan W."/>
            <person name="Lucas W.J."/>
            <person name="Wang X."/>
            <person name="Xie B."/>
            <person name="Ni P."/>
            <person name="Ren Y."/>
            <person name="Zhu H."/>
            <person name="Li J."/>
            <person name="Lin K."/>
            <person name="Jin W."/>
            <person name="Fei Z."/>
            <person name="Li G."/>
            <person name="Staub J."/>
            <person name="Kilian A."/>
            <person name="van der Vossen E.A."/>
            <person name="Wu Y."/>
            <person name="Guo J."/>
            <person name="He J."/>
            <person name="Jia Z."/>
            <person name="Ren Y."/>
            <person name="Tian G."/>
            <person name="Lu Y."/>
            <person name="Ruan J."/>
            <person name="Qian W."/>
            <person name="Wang M."/>
            <person name="Huang Q."/>
            <person name="Li B."/>
            <person name="Xuan Z."/>
            <person name="Cao J."/>
            <person name="Asan"/>
            <person name="Wu Z."/>
            <person name="Zhang J."/>
            <person name="Cai Q."/>
            <person name="Bai Y."/>
            <person name="Zhao B."/>
            <person name="Han Y."/>
            <person name="Li Y."/>
            <person name="Li X."/>
            <person name="Wang S."/>
            <person name="Shi Q."/>
            <person name="Liu S."/>
            <person name="Cho W.K."/>
            <person name="Kim J.Y."/>
            <person name="Xu Y."/>
            <person name="Heller-Uszynska K."/>
            <person name="Miao H."/>
            <person name="Cheng Z."/>
            <person name="Zhang S."/>
            <person name="Wu J."/>
            <person name="Yang Y."/>
            <person name="Kang H."/>
            <person name="Li M."/>
            <person name="Liang H."/>
            <person name="Ren X."/>
            <person name="Shi Z."/>
            <person name="Wen M."/>
            <person name="Jian M."/>
            <person name="Yang H."/>
            <person name="Zhang G."/>
            <person name="Yang Z."/>
            <person name="Chen R."/>
            <person name="Liu S."/>
            <person name="Li J."/>
            <person name="Ma L."/>
            <person name="Liu H."/>
            <person name="Zhou Y."/>
            <person name="Zhao J."/>
            <person name="Fang X."/>
            <person name="Li G."/>
            <person name="Fang L."/>
            <person name="Li Y."/>
            <person name="Liu D."/>
            <person name="Zheng H."/>
            <person name="Zhang Y."/>
            <person name="Qin N."/>
            <person name="Li Z."/>
            <person name="Yang G."/>
            <person name="Yang S."/>
            <person name="Bolund L."/>
            <person name="Kristiansen K."/>
            <person name="Zheng H."/>
            <person name="Li S."/>
            <person name="Zhang X."/>
            <person name="Yang H."/>
            <person name="Wang J."/>
            <person name="Sun R."/>
            <person name="Zhang B."/>
            <person name="Jiang S."/>
            <person name="Wang J."/>
            <person name="Du Y."/>
            <person name="Li S."/>
        </authorList>
    </citation>
    <scope>NUCLEOTIDE SEQUENCE [LARGE SCALE GENOMIC DNA]</scope>
    <source>
        <strain evidence="3">cv. 9930</strain>
    </source>
</reference>
<dbReference type="OrthoDB" id="1910345at2759"/>
<dbReference type="OMA" id="AKCPPDK"/>
<reference evidence="2 3" key="2">
    <citation type="journal article" date="2009" name="PLoS ONE">
        <title>An integrated genetic and cytogenetic map of the cucumber genome.</title>
        <authorList>
            <person name="Ren Y."/>
            <person name="Zhang Z."/>
            <person name="Liu J."/>
            <person name="Staub J.E."/>
            <person name="Han Y."/>
            <person name="Cheng Z."/>
            <person name="Li X."/>
            <person name="Lu J."/>
            <person name="Miao H."/>
            <person name="Kang H."/>
            <person name="Xie B."/>
            <person name="Gu X."/>
            <person name="Wang X."/>
            <person name="Du Y."/>
            <person name="Jin W."/>
            <person name="Huang S."/>
        </authorList>
    </citation>
    <scope>NUCLEOTIDE SEQUENCE [LARGE SCALE GENOMIC DNA]</scope>
    <source>
        <strain evidence="3">cv. 9930</strain>
    </source>
</reference>
<dbReference type="Gramene" id="KGN55178">
    <property type="protein sequence ID" value="KGN55178"/>
    <property type="gene ID" value="Csa_4G639170"/>
</dbReference>
<evidence type="ECO:0000256" key="1">
    <source>
        <dbReference type="SAM" id="MobiDB-lite"/>
    </source>
</evidence>
<dbReference type="eggNOG" id="ENOG502S5E7">
    <property type="taxonomic scope" value="Eukaryota"/>
</dbReference>
<dbReference type="AlphaFoldDB" id="A0A0A0L090"/>
<dbReference type="EMBL" id="CM002925">
    <property type="protein sequence ID" value="KGN55178.1"/>
    <property type="molecule type" value="Genomic_DNA"/>
</dbReference>
<gene>
    <name evidence="2" type="ORF">Csa_4G639170</name>
</gene>
<keyword evidence="3" id="KW-1185">Reference proteome</keyword>
<dbReference type="Proteomes" id="UP000029981">
    <property type="component" value="Chromosome 4"/>
</dbReference>
<organism evidence="2 3">
    <name type="scientific">Cucumis sativus</name>
    <name type="common">Cucumber</name>
    <dbReference type="NCBI Taxonomy" id="3659"/>
    <lineage>
        <taxon>Eukaryota</taxon>
        <taxon>Viridiplantae</taxon>
        <taxon>Streptophyta</taxon>
        <taxon>Embryophyta</taxon>
        <taxon>Tracheophyta</taxon>
        <taxon>Spermatophyta</taxon>
        <taxon>Magnoliopsida</taxon>
        <taxon>eudicotyledons</taxon>
        <taxon>Gunneridae</taxon>
        <taxon>Pentapetalae</taxon>
        <taxon>rosids</taxon>
        <taxon>fabids</taxon>
        <taxon>Cucurbitales</taxon>
        <taxon>Cucurbitaceae</taxon>
        <taxon>Benincaseae</taxon>
        <taxon>Cucumis</taxon>
    </lineage>
</organism>
<name>A0A0A0L090_CUCSA</name>
<evidence type="ECO:0000313" key="2">
    <source>
        <dbReference type="EMBL" id="KGN55178.1"/>
    </source>
</evidence>
<sequence>MPQRNRHKSQERESVNSEGGIAAWNVFDSVKTTTKTPEALMGEIGAAISNLEYARTTAYLESPISPDEPEDEEPSANSRSQYDVRMADGAYKAGCKALTVGKLDEALHSLNVSLSKCPPEKSSAVAKIQSLISLTSQQLQIRSSNCQEISED</sequence>
<reference evidence="2 3" key="3">
    <citation type="journal article" date="2010" name="BMC Genomics">
        <title>Transcriptome sequencing and comparative analysis of cucumber flowers with different sex types.</title>
        <authorList>
            <person name="Guo S."/>
            <person name="Zheng Y."/>
            <person name="Joung J.G."/>
            <person name="Liu S."/>
            <person name="Zhang Z."/>
            <person name="Crasta O.R."/>
            <person name="Sobral B.W."/>
            <person name="Xu Y."/>
            <person name="Huang S."/>
            <person name="Fei Z."/>
        </authorList>
    </citation>
    <scope>NUCLEOTIDE SEQUENCE [LARGE SCALE GENOMIC DNA]</scope>
    <source>
        <strain evidence="3">cv. 9930</strain>
    </source>
</reference>
<protein>
    <submittedName>
        <fullName evidence="2">Uncharacterized protein</fullName>
    </submittedName>
</protein>
<evidence type="ECO:0000313" key="3">
    <source>
        <dbReference type="Proteomes" id="UP000029981"/>
    </source>
</evidence>
<reference evidence="2 3" key="4">
    <citation type="journal article" date="2011" name="BMC Genomics">
        <title>RNA-Seq improves annotation of protein-coding genes in the cucumber genome.</title>
        <authorList>
            <person name="Li Z."/>
            <person name="Zhang Z."/>
            <person name="Yan P."/>
            <person name="Huang S."/>
            <person name="Fei Z."/>
            <person name="Lin K."/>
        </authorList>
    </citation>
    <scope>NUCLEOTIDE SEQUENCE [LARGE SCALE GENOMIC DNA]</scope>
    <source>
        <strain evidence="3">cv. 9930</strain>
    </source>
</reference>